<accession>A0A0P0I3E0</accession>
<dbReference type="EMBL" id="KR905069">
    <property type="protein sequence ID" value="ALJ97868.1"/>
    <property type="molecule type" value="Genomic_DNA"/>
</dbReference>
<organism evidence="1 2">
    <name type="scientific">Lactobacillus phage iLp84</name>
    <dbReference type="NCBI Taxonomy" id="1739610"/>
    <lineage>
        <taxon>Viruses</taxon>
        <taxon>Duplodnaviria</taxon>
        <taxon>Heunggongvirae</taxon>
        <taxon>Uroviricota</taxon>
        <taxon>Caudoviricetes</taxon>
        <taxon>Pleetrevirus</taxon>
        <taxon>Pleetrevirus iLp84</taxon>
    </lineage>
</organism>
<dbReference type="Proteomes" id="UP000202894">
    <property type="component" value="Segment"/>
</dbReference>
<dbReference type="GeneID" id="26624687"/>
<reference evidence="1 2" key="1">
    <citation type="journal article" date="2016" name="Appl. Environ. Microbiol.">
        <title>Genomic Diversity of Phages Infecting Probiotic Strains of Lactobacillus paracasei.</title>
        <authorList>
            <person name="Mercanti D.J."/>
            <person name="Rousseau G.M."/>
            <person name="Capra M.L."/>
            <person name="Quiberoni A."/>
            <person name="Tremblay D.M."/>
            <person name="Labrie S.J."/>
            <person name="Moineau S."/>
        </authorList>
    </citation>
    <scope>NUCLEOTIDE SEQUENCE [LARGE SCALE GENOMIC DNA]</scope>
</reference>
<gene>
    <name evidence="1" type="ORF">iLp84_36</name>
</gene>
<evidence type="ECO:0000313" key="1">
    <source>
        <dbReference type="EMBL" id="ALJ97868.1"/>
    </source>
</evidence>
<name>A0A0P0I3E0_9CAUD</name>
<keyword evidence="2" id="KW-1185">Reference proteome</keyword>
<proteinExistence type="predicted"/>
<sequence>MTFHKKLSNECKSKDSRYALTQAIKLDAKFTVMQMNKYAVIFDSNSGEPDKRISRELVNEGAAHLTSLEHALQNHLGSSAELEDLRSKSDREIRNFLEELSQTDVLS</sequence>
<protein>
    <submittedName>
        <fullName evidence="1">Uncharacterized protein</fullName>
    </submittedName>
</protein>
<dbReference type="KEGG" id="vg:26624687"/>
<dbReference type="RefSeq" id="YP_009197555.1">
    <property type="nucleotide sequence ID" value="NC_028783.1"/>
</dbReference>
<evidence type="ECO:0000313" key="2">
    <source>
        <dbReference type="Proteomes" id="UP000202894"/>
    </source>
</evidence>